<dbReference type="NCBIfam" id="TIGR00231">
    <property type="entry name" value="small_GTP"/>
    <property type="match status" value="1"/>
</dbReference>
<sequence length="896" mass="98265">MTDVTVKSLAAEIQTPVDRLVQQFADAGIRKSENDAVSQQEKETLLSHLNREHGQTGSSKLTLQRKTRSTLNIPVTGGKSKSVQIEVRKKRTYVKGDAESEQAQAEAEAEAQREAEEQARREAEEQARREAEQKAQREAEDKAKREAAEKAKREAAENEKVTNQPTDEVTKAAQSDKARREAEAADLKRKAEEEARRKLEEDARRVAEEARRLAEEKSAEWEKPEEEDKGDYHVTTSTHARQAEDENDREVEGGRGRARTTKAARPAKKGNKHSEAKTDREEARAQFRGGKGGKNRKPSALQQGFNKPVQAVNRDVIIGETITVAELANKMAVKGSLVIKAMMKMGAMATINQVIDQETAQLVAEEMGHKVILRRENELEEAVMDDRDTDAAQESRAPVVTIMGHVDHGKTSLLDYIRSTKVASGEAGGITQHIGAYHVETDNGMVTFLDTPGHAAFTAMRARGAQATDIVILVVAADDGVMPQTIEAIQHAKAAKVPVVVAVNKIDKPEADPDRVKNELTQYGIIPEEWGGENMFVNVSAKAGTGIDDLLNAILLQAEVLELTAIREGMASGVVIESFLDKGRGPVATVLVREGTLNKGDIVLCGFEYGRVRAMRDELGREVLEAGPSIPVEILGLSGVPAAGDEATVVRDEKKAREVALYRQGKFREVKLARQQKSKLENMFANMTEGEVSELNIVLKSDVQGSVEAISDSLLKLSTDEVKVKIIGSGVGGITETDATLAAASNAIILGFNVRADASARRVIDAENVDLRYYSVIYNLIDEVKAAMSGMLAPEFKQQIIGLAEVRDVFKSPKFGAIAGCMVTEGNIKRHNPIRVLRDNVVIYEGELESLRRFKDDVNEVRNGMECGIGVKNYNDVRVGDMIEVFEVIEIKRTID</sequence>
<dbReference type="SUPFAM" id="SSF46955">
    <property type="entry name" value="Putative DNA-binding domain"/>
    <property type="match status" value="1"/>
</dbReference>
<feature type="compositionally biased region" description="Basic and acidic residues" evidence="12">
    <location>
        <begin position="168"/>
        <end position="222"/>
    </location>
</feature>
<dbReference type="InterPro" id="IPR005225">
    <property type="entry name" value="Small_GTP-bd"/>
</dbReference>
<dbReference type="GO" id="GO:0003743">
    <property type="term" value="F:translation initiation factor activity"/>
    <property type="evidence" value="ECO:0007669"/>
    <property type="project" value="UniProtKB-KW"/>
</dbReference>
<feature type="region of interest" description="Disordered" evidence="12">
    <location>
        <begin position="47"/>
        <end position="303"/>
    </location>
</feature>
<reference evidence="14 15" key="1">
    <citation type="journal article" date="2019" name="bioRxiv">
        <title>Bacteria contribute to plant secondary compound degradation in a generalist herbivore system.</title>
        <authorList>
            <person name="Francoeur C.B."/>
            <person name="Khadempour L."/>
            <person name="Moreira-Soto R.D."/>
            <person name="Gotting K."/>
            <person name="Book A.J."/>
            <person name="Pinto-Tomas A.A."/>
            <person name="Keefover-Ring K."/>
            <person name="Currie C.R."/>
        </authorList>
    </citation>
    <scope>NUCLEOTIDE SEQUENCE [LARGE SCALE GENOMIC DNA]</scope>
    <source>
        <strain evidence="14">Al-1710</strain>
    </source>
</reference>
<dbReference type="SUPFAM" id="SSF52156">
    <property type="entry name" value="Initiation factor IF2/eIF5b, domain 3"/>
    <property type="match status" value="1"/>
</dbReference>
<protein>
    <recommendedName>
        <fullName evidence="3 9">Translation initiation factor IF-2</fullName>
    </recommendedName>
</protein>
<dbReference type="PANTHER" id="PTHR43381">
    <property type="entry name" value="TRANSLATION INITIATION FACTOR IF-2-RELATED"/>
    <property type="match status" value="1"/>
</dbReference>
<feature type="binding site" evidence="9">
    <location>
        <begin position="404"/>
        <end position="411"/>
    </location>
    <ligand>
        <name>GTP</name>
        <dbReference type="ChEBI" id="CHEBI:37565"/>
    </ligand>
</feature>
<dbReference type="InterPro" id="IPR036925">
    <property type="entry name" value="TIF_IF2_dom3_sf"/>
</dbReference>
<dbReference type="InterPro" id="IPR009061">
    <property type="entry name" value="DNA-bd_dom_put_sf"/>
</dbReference>
<dbReference type="Pfam" id="PF11987">
    <property type="entry name" value="IF-2"/>
    <property type="match status" value="1"/>
</dbReference>
<name>A0ABX0RZK7_9GAMM</name>
<keyword evidence="15" id="KW-1185">Reference proteome</keyword>
<keyword evidence="6 9" id="KW-0547">Nucleotide-binding</keyword>
<feature type="compositionally biased region" description="Polar residues" evidence="12">
    <location>
        <begin position="69"/>
        <end position="83"/>
    </location>
</feature>
<dbReference type="InterPro" id="IPR000795">
    <property type="entry name" value="T_Tr_GTP-bd_dom"/>
</dbReference>
<evidence type="ECO:0000256" key="10">
    <source>
        <dbReference type="RuleBase" id="RU000644"/>
    </source>
</evidence>
<feature type="compositionally biased region" description="Basic residues" evidence="12">
    <location>
        <begin position="256"/>
        <end position="271"/>
    </location>
</feature>
<dbReference type="PROSITE" id="PS01176">
    <property type="entry name" value="IF2"/>
    <property type="match status" value="1"/>
</dbReference>
<dbReference type="PANTHER" id="PTHR43381:SF5">
    <property type="entry name" value="TR-TYPE G DOMAIN-CONTAINING PROTEIN"/>
    <property type="match status" value="1"/>
</dbReference>
<evidence type="ECO:0000256" key="8">
    <source>
        <dbReference type="ARBA" id="ARBA00023134"/>
    </source>
</evidence>
<dbReference type="Proteomes" id="UP001515780">
    <property type="component" value="Unassembled WGS sequence"/>
</dbReference>
<comment type="caution">
    <text evidence="14">The sequence shown here is derived from an EMBL/GenBank/DDBJ whole genome shotgun (WGS) entry which is preliminary data.</text>
</comment>
<feature type="binding site" evidence="9">
    <location>
        <begin position="450"/>
        <end position="454"/>
    </location>
    <ligand>
        <name>GTP</name>
        <dbReference type="ChEBI" id="CHEBI:37565"/>
    </ligand>
</feature>
<proteinExistence type="inferred from homology"/>
<dbReference type="Pfam" id="PF04760">
    <property type="entry name" value="IF2_N"/>
    <property type="match status" value="2"/>
</dbReference>
<organism evidence="14 15">
    <name type="scientific">Candidatus Pantoea communis</name>
    <dbReference type="NCBI Taxonomy" id="2608354"/>
    <lineage>
        <taxon>Bacteria</taxon>
        <taxon>Pseudomonadati</taxon>
        <taxon>Pseudomonadota</taxon>
        <taxon>Gammaproteobacteria</taxon>
        <taxon>Enterobacterales</taxon>
        <taxon>Erwiniaceae</taxon>
        <taxon>Pantoea</taxon>
    </lineage>
</organism>
<comment type="subcellular location">
    <subcellularLocation>
        <location evidence="1 9 11">Cytoplasm</location>
    </subcellularLocation>
</comment>
<dbReference type="InterPro" id="IPR044145">
    <property type="entry name" value="IF2_II"/>
</dbReference>
<evidence type="ECO:0000259" key="13">
    <source>
        <dbReference type="PROSITE" id="PS51722"/>
    </source>
</evidence>
<dbReference type="Pfam" id="PF03144">
    <property type="entry name" value="GTP_EFTU_D2"/>
    <property type="match status" value="1"/>
</dbReference>
<evidence type="ECO:0000256" key="4">
    <source>
        <dbReference type="ARBA" id="ARBA00022490"/>
    </source>
</evidence>
<dbReference type="InterPro" id="IPR009000">
    <property type="entry name" value="Transl_B-barrel_sf"/>
</dbReference>
<dbReference type="InterPro" id="IPR004161">
    <property type="entry name" value="EFTu-like_2"/>
</dbReference>
<feature type="compositionally biased region" description="Basic and acidic residues" evidence="12">
    <location>
        <begin position="272"/>
        <end position="285"/>
    </location>
</feature>
<dbReference type="InterPro" id="IPR027417">
    <property type="entry name" value="P-loop_NTPase"/>
</dbReference>
<evidence type="ECO:0000256" key="7">
    <source>
        <dbReference type="ARBA" id="ARBA00022917"/>
    </source>
</evidence>
<evidence type="ECO:0000256" key="1">
    <source>
        <dbReference type="ARBA" id="ARBA00004496"/>
    </source>
</evidence>
<evidence type="ECO:0000256" key="9">
    <source>
        <dbReference type="HAMAP-Rule" id="MF_00100"/>
    </source>
</evidence>
<keyword evidence="5 9" id="KW-0396">Initiation factor</keyword>
<keyword evidence="8 9" id="KW-0342">GTP-binding</keyword>
<keyword evidence="7 9" id="KW-0648">Protein biosynthesis</keyword>
<evidence type="ECO:0000256" key="5">
    <source>
        <dbReference type="ARBA" id="ARBA00022540"/>
    </source>
</evidence>
<evidence type="ECO:0000313" key="15">
    <source>
        <dbReference type="Proteomes" id="UP001515780"/>
    </source>
</evidence>
<dbReference type="InterPro" id="IPR013575">
    <property type="entry name" value="IF2_assoc_dom_bac"/>
</dbReference>
<dbReference type="InterPro" id="IPR053905">
    <property type="entry name" value="EF-G-like_DII"/>
</dbReference>
<dbReference type="InterPro" id="IPR015760">
    <property type="entry name" value="TIF_IF2"/>
</dbReference>
<dbReference type="Pfam" id="PF08364">
    <property type="entry name" value="IF2_assoc"/>
    <property type="match status" value="1"/>
</dbReference>
<comment type="function">
    <text evidence="9 10">One of the essential components for the initiation of protein synthesis. Protects formylmethionyl-tRNA from spontaneous hydrolysis and promotes its binding to the 30S ribosomal subunits. Also involved in the hydrolysis of GTP during the formation of the 70S ribosomal complex.</text>
</comment>
<dbReference type="HAMAP" id="MF_00100_B">
    <property type="entry name" value="IF_2_B"/>
    <property type="match status" value="1"/>
</dbReference>
<evidence type="ECO:0000256" key="6">
    <source>
        <dbReference type="ARBA" id="ARBA00022741"/>
    </source>
</evidence>
<dbReference type="Pfam" id="PF00009">
    <property type="entry name" value="GTP_EFTU"/>
    <property type="match status" value="1"/>
</dbReference>
<evidence type="ECO:0000256" key="3">
    <source>
        <dbReference type="ARBA" id="ARBA00020675"/>
    </source>
</evidence>
<dbReference type="PROSITE" id="PS51722">
    <property type="entry name" value="G_TR_2"/>
    <property type="match status" value="1"/>
</dbReference>
<dbReference type="InterPro" id="IPR023115">
    <property type="entry name" value="TIF_IF2_dom3"/>
</dbReference>
<keyword evidence="4 9" id="KW-0963">Cytoplasm</keyword>
<dbReference type="SUPFAM" id="SSF50447">
    <property type="entry name" value="Translation proteins"/>
    <property type="match status" value="2"/>
</dbReference>
<dbReference type="Gene3D" id="3.40.50.300">
    <property type="entry name" value="P-loop containing nucleotide triphosphate hydrolases"/>
    <property type="match status" value="1"/>
</dbReference>
<dbReference type="CDD" id="cd03702">
    <property type="entry name" value="IF2_mtIF2_II"/>
    <property type="match status" value="1"/>
</dbReference>
<feature type="region of interest" description="G-domain" evidence="9">
    <location>
        <begin position="398"/>
        <end position="546"/>
    </location>
</feature>
<dbReference type="NCBIfam" id="TIGR00487">
    <property type="entry name" value="IF-2"/>
    <property type="match status" value="1"/>
</dbReference>
<feature type="domain" description="Tr-type G" evidence="13">
    <location>
        <begin position="395"/>
        <end position="564"/>
    </location>
</feature>
<feature type="compositionally biased region" description="Basic and acidic residues" evidence="12">
    <location>
        <begin position="110"/>
        <end position="160"/>
    </location>
</feature>
<evidence type="ECO:0000256" key="2">
    <source>
        <dbReference type="ARBA" id="ARBA00007733"/>
    </source>
</evidence>
<dbReference type="SUPFAM" id="SSF52540">
    <property type="entry name" value="P-loop containing nucleoside triphosphate hydrolases"/>
    <property type="match status" value="1"/>
</dbReference>
<comment type="similarity">
    <text evidence="2 9 10">Belongs to the TRAFAC class translation factor GTPase superfamily. Classic translation factor GTPase family. IF-2 subfamily.</text>
</comment>
<evidence type="ECO:0000256" key="11">
    <source>
        <dbReference type="RuleBase" id="RU000645"/>
    </source>
</evidence>
<dbReference type="CDD" id="cd03692">
    <property type="entry name" value="mtIF2_IVc"/>
    <property type="match status" value="1"/>
</dbReference>
<dbReference type="InterPro" id="IPR000178">
    <property type="entry name" value="TF_IF2_bacterial-like"/>
</dbReference>
<accession>A0ABX0RZK7</accession>
<dbReference type="RefSeq" id="WP_034826524.1">
    <property type="nucleotide sequence ID" value="NZ_VWXC01000028.1"/>
</dbReference>
<evidence type="ECO:0000256" key="12">
    <source>
        <dbReference type="SAM" id="MobiDB-lite"/>
    </source>
</evidence>
<gene>
    <name evidence="9 14" type="primary">infB</name>
    <name evidence="14" type="ORF">F3J37_25310</name>
</gene>
<dbReference type="Gene3D" id="2.40.30.10">
    <property type="entry name" value="Translation factors"/>
    <property type="match status" value="2"/>
</dbReference>
<dbReference type="InterPro" id="IPR006847">
    <property type="entry name" value="IF2_N"/>
</dbReference>
<dbReference type="Gene3D" id="3.30.56.50">
    <property type="entry name" value="Putative DNA-binding domain, N-terminal subdomain of bacterial translation initiation factor IF2"/>
    <property type="match status" value="1"/>
</dbReference>
<feature type="binding site" evidence="9">
    <location>
        <begin position="504"/>
        <end position="507"/>
    </location>
    <ligand>
        <name>GTP</name>
        <dbReference type="ChEBI" id="CHEBI:37565"/>
    </ligand>
</feature>
<evidence type="ECO:0000313" key="14">
    <source>
        <dbReference type="EMBL" id="NIG21986.1"/>
    </source>
</evidence>
<dbReference type="EMBL" id="VWXC01000028">
    <property type="protein sequence ID" value="NIG21986.1"/>
    <property type="molecule type" value="Genomic_DNA"/>
</dbReference>
<dbReference type="Gene3D" id="3.40.50.10050">
    <property type="entry name" value="Translation initiation factor IF- 2, domain 3"/>
    <property type="match status" value="1"/>
</dbReference>
<dbReference type="Pfam" id="PF22042">
    <property type="entry name" value="EF-G_D2"/>
    <property type="match status" value="1"/>
</dbReference>
<dbReference type="CDD" id="cd01887">
    <property type="entry name" value="IF2_eIF5B"/>
    <property type="match status" value="1"/>
</dbReference>